<dbReference type="EMBL" id="FCNY02000008">
    <property type="protein sequence ID" value="SAL44275.1"/>
    <property type="molecule type" value="Genomic_DNA"/>
</dbReference>
<accession>A0A158HIS9</accession>
<keyword evidence="3" id="KW-1185">Reference proteome</keyword>
<dbReference type="AlphaFoldDB" id="A0A158HIS9"/>
<dbReference type="InterPro" id="IPR039569">
    <property type="entry name" value="FAS1-like_DH_region"/>
</dbReference>
<organism evidence="2 3">
    <name type="scientific">Caballeronia cordobensis</name>
    <name type="common">Burkholderia cordobensis</name>
    <dbReference type="NCBI Taxonomy" id="1353886"/>
    <lineage>
        <taxon>Bacteria</taxon>
        <taxon>Pseudomonadati</taxon>
        <taxon>Pseudomonadota</taxon>
        <taxon>Betaproteobacteria</taxon>
        <taxon>Burkholderiales</taxon>
        <taxon>Burkholderiaceae</taxon>
        <taxon>Caballeronia</taxon>
    </lineage>
</organism>
<dbReference type="InterPro" id="IPR052741">
    <property type="entry name" value="Mitochondrial_HTD2"/>
</dbReference>
<name>A0A158HIS9_CABCO</name>
<proteinExistence type="predicted"/>
<dbReference type="SUPFAM" id="SSF54637">
    <property type="entry name" value="Thioesterase/thiol ester dehydrase-isomerase"/>
    <property type="match status" value="2"/>
</dbReference>
<evidence type="ECO:0000313" key="3">
    <source>
        <dbReference type="Proteomes" id="UP000054740"/>
    </source>
</evidence>
<dbReference type="Proteomes" id="UP000054740">
    <property type="component" value="Unassembled WGS sequence"/>
</dbReference>
<dbReference type="PANTHER" id="PTHR28152">
    <property type="entry name" value="HYDROXYACYL-THIOESTER DEHYDRATASE TYPE 2, MITOCHONDRIAL"/>
    <property type="match status" value="1"/>
</dbReference>
<sequence length="279" mass="30762">MTTPHATANDRTEIANDIVAPSSVAALAATLDYDTPPGKGTLPLLWHWIFFRPTARQSLLGEDGHPLKGNFLPDLGLPRRMWAGGRLRFPSAVRIGGAIERQSRIVRVEEKRGRSGKLGFVTVSHRVTSGGVVAIEEEQDIVFREPAQPGTPSPAPAAASTTSLWHRTIVPDEPLLFRYSALIFFAHRIHYDKPYTTGVEGYPNLVVHGPLIATLLMDLLRREQPDAHVLEFSFKALRPSFAGNTLNLRAQPSEDGKTVELWSHDHEGWLTMSARASLA</sequence>
<gene>
    <name evidence="2" type="ORF">AWB70_03378</name>
</gene>
<protein>
    <submittedName>
        <fullName evidence="2">Acyl-CoA dehydrogenase</fullName>
    </submittedName>
</protein>
<feature type="domain" description="FAS1-like dehydratase" evidence="1">
    <location>
        <begin position="73"/>
        <end position="133"/>
    </location>
</feature>
<dbReference type="GO" id="GO:0019171">
    <property type="term" value="F:(3R)-hydroxyacyl-[acyl-carrier-protein] dehydratase activity"/>
    <property type="evidence" value="ECO:0007669"/>
    <property type="project" value="TreeGrafter"/>
</dbReference>
<reference evidence="3" key="1">
    <citation type="submission" date="2016-01" db="EMBL/GenBank/DDBJ databases">
        <authorList>
            <person name="Peeters C."/>
        </authorList>
    </citation>
    <scope>NUCLEOTIDE SEQUENCE [LARGE SCALE GENOMIC DNA]</scope>
</reference>
<dbReference type="Pfam" id="PF13452">
    <property type="entry name" value="FAS1_DH_region"/>
    <property type="match status" value="1"/>
</dbReference>
<dbReference type="InterPro" id="IPR029069">
    <property type="entry name" value="HotDog_dom_sf"/>
</dbReference>
<evidence type="ECO:0000313" key="2">
    <source>
        <dbReference type="EMBL" id="SAL44275.1"/>
    </source>
</evidence>
<dbReference type="Gene3D" id="3.10.129.10">
    <property type="entry name" value="Hotdog Thioesterase"/>
    <property type="match status" value="1"/>
</dbReference>
<dbReference type="RefSeq" id="WP_053570584.1">
    <property type="nucleotide sequence ID" value="NZ_FCNY02000008.1"/>
</dbReference>
<evidence type="ECO:0000259" key="1">
    <source>
        <dbReference type="Pfam" id="PF13452"/>
    </source>
</evidence>
<dbReference type="PANTHER" id="PTHR28152:SF1">
    <property type="entry name" value="HYDROXYACYL-THIOESTER DEHYDRATASE TYPE 2, MITOCHONDRIAL"/>
    <property type="match status" value="1"/>
</dbReference>